<keyword evidence="3" id="KW-0862">Zinc</keyword>
<feature type="compositionally biased region" description="Acidic residues" evidence="5">
    <location>
        <begin position="46"/>
        <end position="58"/>
    </location>
</feature>
<dbReference type="PANTHER" id="PTHR46858">
    <property type="entry name" value="OS05G0521000 PROTEIN"/>
    <property type="match status" value="1"/>
</dbReference>
<keyword evidence="6" id="KW-0472">Membrane</keyword>
<dbReference type="GO" id="GO:0008270">
    <property type="term" value="F:zinc ion binding"/>
    <property type="evidence" value="ECO:0007669"/>
    <property type="project" value="UniProtKB-KW"/>
</dbReference>
<evidence type="ECO:0000313" key="8">
    <source>
        <dbReference type="EnsemblPlants" id="Kaladp0036s0268.1.v1.1"/>
    </source>
</evidence>
<dbReference type="InterPro" id="IPR013083">
    <property type="entry name" value="Znf_RING/FYVE/PHD"/>
</dbReference>
<protein>
    <recommendedName>
        <fullName evidence="7">RING-type domain-containing protein</fullName>
    </recommendedName>
</protein>
<dbReference type="Pfam" id="PF16041">
    <property type="entry name" value="APD1-4_M"/>
    <property type="match status" value="1"/>
</dbReference>
<keyword evidence="6" id="KW-1133">Transmembrane helix</keyword>
<dbReference type="AlphaFoldDB" id="A0A7N0TH98"/>
<dbReference type="Proteomes" id="UP000594263">
    <property type="component" value="Unplaced"/>
</dbReference>
<evidence type="ECO:0000256" key="6">
    <source>
        <dbReference type="SAM" id="Phobius"/>
    </source>
</evidence>
<keyword evidence="2 4" id="KW-0863">Zinc-finger</keyword>
<keyword evidence="9" id="KW-1185">Reference proteome</keyword>
<dbReference type="GO" id="GO:0016567">
    <property type="term" value="P:protein ubiquitination"/>
    <property type="evidence" value="ECO:0007669"/>
    <property type="project" value="TreeGrafter"/>
</dbReference>
<feature type="compositionally biased region" description="Gly residues" evidence="5">
    <location>
        <begin position="26"/>
        <end position="36"/>
    </location>
</feature>
<dbReference type="PANTHER" id="PTHR46858:SF11">
    <property type="entry name" value="LIGASE, PUTATIVE-RELATED"/>
    <property type="match status" value="1"/>
</dbReference>
<dbReference type="InterPro" id="IPR001841">
    <property type="entry name" value="Znf_RING"/>
</dbReference>
<dbReference type="OMA" id="WFFASIT"/>
<reference evidence="8" key="1">
    <citation type="submission" date="2021-01" db="UniProtKB">
        <authorList>
            <consortium name="EnsemblPlants"/>
        </authorList>
    </citation>
    <scope>IDENTIFICATION</scope>
</reference>
<dbReference type="Pfam" id="PF13920">
    <property type="entry name" value="zf-C3HC4_3"/>
    <property type="match status" value="1"/>
</dbReference>
<organism evidence="8 9">
    <name type="scientific">Kalanchoe fedtschenkoi</name>
    <name type="common">Lavender scallops</name>
    <name type="synonym">South American air plant</name>
    <dbReference type="NCBI Taxonomy" id="63787"/>
    <lineage>
        <taxon>Eukaryota</taxon>
        <taxon>Viridiplantae</taxon>
        <taxon>Streptophyta</taxon>
        <taxon>Embryophyta</taxon>
        <taxon>Tracheophyta</taxon>
        <taxon>Spermatophyta</taxon>
        <taxon>Magnoliopsida</taxon>
        <taxon>eudicotyledons</taxon>
        <taxon>Gunneridae</taxon>
        <taxon>Pentapetalae</taxon>
        <taxon>Saxifragales</taxon>
        <taxon>Crassulaceae</taxon>
        <taxon>Kalanchoe</taxon>
    </lineage>
</organism>
<dbReference type="GO" id="GO:0009705">
    <property type="term" value="C:plant-type vacuole membrane"/>
    <property type="evidence" value="ECO:0007669"/>
    <property type="project" value="TreeGrafter"/>
</dbReference>
<dbReference type="InterPro" id="IPR032010">
    <property type="entry name" value="APD1-4_M"/>
</dbReference>
<dbReference type="GO" id="GO:0005768">
    <property type="term" value="C:endosome"/>
    <property type="evidence" value="ECO:0007669"/>
    <property type="project" value="TreeGrafter"/>
</dbReference>
<dbReference type="Gramene" id="Kaladp0036s0268.1.v1.1">
    <property type="protein sequence ID" value="Kaladp0036s0268.1.v1.1"/>
    <property type="gene ID" value="Kaladp0036s0268.v1.1"/>
</dbReference>
<feature type="region of interest" description="Disordered" evidence="5">
    <location>
        <begin position="1"/>
        <end position="58"/>
    </location>
</feature>
<keyword evidence="1" id="KW-0479">Metal-binding</keyword>
<dbReference type="SUPFAM" id="SSF57850">
    <property type="entry name" value="RING/U-box"/>
    <property type="match status" value="1"/>
</dbReference>
<dbReference type="GO" id="GO:0061630">
    <property type="term" value="F:ubiquitin protein ligase activity"/>
    <property type="evidence" value="ECO:0007669"/>
    <property type="project" value="TreeGrafter"/>
</dbReference>
<evidence type="ECO:0000256" key="4">
    <source>
        <dbReference type="PROSITE-ProRule" id="PRU00175"/>
    </source>
</evidence>
<dbReference type="InterPro" id="IPR032008">
    <property type="entry name" value="APD1-4_N"/>
</dbReference>
<accession>A0A7N0TH98</accession>
<feature type="compositionally biased region" description="Polar residues" evidence="5">
    <location>
        <begin position="11"/>
        <end position="25"/>
    </location>
</feature>
<evidence type="ECO:0000256" key="2">
    <source>
        <dbReference type="ARBA" id="ARBA00022771"/>
    </source>
</evidence>
<evidence type="ECO:0000256" key="5">
    <source>
        <dbReference type="SAM" id="MobiDB-lite"/>
    </source>
</evidence>
<name>A0A7N0TH98_KALFE</name>
<feature type="domain" description="RING-type" evidence="7">
    <location>
        <begin position="452"/>
        <end position="490"/>
    </location>
</feature>
<evidence type="ECO:0000313" key="9">
    <source>
        <dbReference type="Proteomes" id="UP000594263"/>
    </source>
</evidence>
<evidence type="ECO:0000256" key="3">
    <source>
        <dbReference type="ARBA" id="ARBA00022833"/>
    </source>
</evidence>
<keyword evidence="6" id="KW-0812">Transmembrane</keyword>
<dbReference type="PROSITE" id="PS50089">
    <property type="entry name" value="ZF_RING_2"/>
    <property type="match status" value="1"/>
</dbReference>
<dbReference type="Gene3D" id="3.30.40.10">
    <property type="entry name" value="Zinc/RING finger domain, C3HC4 (zinc finger)"/>
    <property type="match status" value="1"/>
</dbReference>
<evidence type="ECO:0000256" key="1">
    <source>
        <dbReference type="ARBA" id="ARBA00022723"/>
    </source>
</evidence>
<evidence type="ECO:0000259" key="7">
    <source>
        <dbReference type="PROSITE" id="PS50089"/>
    </source>
</evidence>
<sequence length="497" mass="54394">MDEESAADQVASASNSNHVAETIDTSGGGGNGGDGGASSSPHAEVNVEELEGGERGAEDEEAVVPLRMRWRRFLSAYRLDLPLIGDATSQSDVRLDLWSCLVSLLAFWFLASMMLILGFYGANTITLGPNGSRIIQVSSFFVQSIKVHELESSASGPMLYSFDKPPPVDVEKNWSENHNVSVEANDHKEWLYFLNKGSRVEIYYNVKNPPSFSFVTCVQSLVEWIEDPSYPNSTLSWNIIHESGKITHEIPLSSNYYIAVGNLNSDTVEVNLKFEFKALVFNTSKAYNTCHLSIHACSITLSLFGANAAVLTSPGPEEAYISVFNLADFTVAMCHCRGVPDGDWYFKQTYGPRWLVYLAGSGVLTAPLLVTFRICNMFEENHNAVGGQATAEGSEHTPLLHKDDDLSSWASSYDSVSQEEDDPEEDWLVAAGNTLEENHGKGGGSHHPRRLCVICCDAPIDCFFLPCGHCAACFACGSRIEEAGHCPICRRKSKKSG</sequence>
<dbReference type="Pfam" id="PF16040">
    <property type="entry name" value="APD1-4_N"/>
    <property type="match status" value="1"/>
</dbReference>
<feature type="transmembrane region" description="Helical" evidence="6">
    <location>
        <begin position="97"/>
        <end position="120"/>
    </location>
</feature>
<dbReference type="EnsemblPlants" id="Kaladp0036s0268.1.v1.1">
    <property type="protein sequence ID" value="Kaladp0036s0268.1.v1.1"/>
    <property type="gene ID" value="Kaladp0036s0268.v1.1"/>
</dbReference>
<proteinExistence type="predicted"/>